<evidence type="ECO:0000313" key="2">
    <source>
        <dbReference type="EMBL" id="PRQ57795.1"/>
    </source>
</evidence>
<dbReference type="AlphaFoldDB" id="A0A2P6SGH4"/>
<reference evidence="2 3" key="1">
    <citation type="journal article" date="2018" name="Nat. Genet.">
        <title>The Rosa genome provides new insights in the design of modern roses.</title>
        <authorList>
            <person name="Bendahmane M."/>
        </authorList>
    </citation>
    <scope>NUCLEOTIDE SEQUENCE [LARGE SCALE GENOMIC DNA]</scope>
    <source>
        <strain evidence="3">cv. Old Blush</strain>
    </source>
</reference>
<dbReference type="Proteomes" id="UP000238479">
    <property type="component" value="Chromosome 1"/>
</dbReference>
<dbReference type="OMA" id="HHHLSNF"/>
<dbReference type="PANTHER" id="PTHR37697">
    <property type="entry name" value="AP2-LIKE ETHYLENE-RESPONSIVE TRANSCRIPTION FACTOR SNZ"/>
    <property type="match status" value="1"/>
</dbReference>
<dbReference type="PANTHER" id="PTHR37697:SF2">
    <property type="entry name" value="AP2-LIKE ETHYLENE-RESPONSIVE TRANSCRIPTION FACTOR SNZ"/>
    <property type="match status" value="1"/>
</dbReference>
<accession>A0A2P6SGH4</accession>
<protein>
    <submittedName>
        <fullName evidence="2">Uncharacterized protein</fullName>
    </submittedName>
</protein>
<sequence length="168" mass="18447">MDSMDEAESEPPPPLSSLPPLSNLILSLEQATLMAKQLPSTSDPTRLLHINSSLHQAHHHLSTFLSTTHFPQPPPAAENSLSSATGNDPMDFGGDEENSKSTIERVEEQMRGCFIKNKRGRKRQLSPSAAAVAEERRLNGDGLVGNVVGFDPHETRSRALELVYQFHL</sequence>
<dbReference type="EMBL" id="PDCK01000039">
    <property type="protein sequence ID" value="PRQ57795.1"/>
    <property type="molecule type" value="Genomic_DNA"/>
</dbReference>
<gene>
    <name evidence="2" type="ORF">RchiOBHm_Chr1g0352211</name>
</gene>
<feature type="region of interest" description="Disordered" evidence="1">
    <location>
        <begin position="66"/>
        <end position="100"/>
    </location>
</feature>
<feature type="region of interest" description="Disordered" evidence="1">
    <location>
        <begin position="1"/>
        <end position="21"/>
    </location>
</feature>
<dbReference type="Gramene" id="PRQ57795">
    <property type="protein sequence ID" value="PRQ57795"/>
    <property type="gene ID" value="RchiOBHm_Chr1g0352211"/>
</dbReference>
<organism evidence="2 3">
    <name type="scientific">Rosa chinensis</name>
    <name type="common">China rose</name>
    <dbReference type="NCBI Taxonomy" id="74649"/>
    <lineage>
        <taxon>Eukaryota</taxon>
        <taxon>Viridiplantae</taxon>
        <taxon>Streptophyta</taxon>
        <taxon>Embryophyta</taxon>
        <taxon>Tracheophyta</taxon>
        <taxon>Spermatophyta</taxon>
        <taxon>Magnoliopsida</taxon>
        <taxon>eudicotyledons</taxon>
        <taxon>Gunneridae</taxon>
        <taxon>Pentapetalae</taxon>
        <taxon>rosids</taxon>
        <taxon>fabids</taxon>
        <taxon>Rosales</taxon>
        <taxon>Rosaceae</taxon>
        <taxon>Rosoideae</taxon>
        <taxon>Rosoideae incertae sedis</taxon>
        <taxon>Rosa</taxon>
    </lineage>
</organism>
<comment type="caution">
    <text evidence="2">The sequence shown here is derived from an EMBL/GenBank/DDBJ whole genome shotgun (WGS) entry which is preliminary data.</text>
</comment>
<evidence type="ECO:0000313" key="3">
    <source>
        <dbReference type="Proteomes" id="UP000238479"/>
    </source>
</evidence>
<proteinExistence type="predicted"/>
<name>A0A2P6SGH4_ROSCH</name>
<evidence type="ECO:0000256" key="1">
    <source>
        <dbReference type="SAM" id="MobiDB-lite"/>
    </source>
</evidence>
<dbReference type="OrthoDB" id="672370at2759"/>
<keyword evidence="3" id="KW-1185">Reference proteome</keyword>